<dbReference type="STRING" id="411467.BACCAP_00907"/>
<evidence type="ECO:0000313" key="3">
    <source>
        <dbReference type="Proteomes" id="UP000003639"/>
    </source>
</evidence>
<dbReference type="EMBL" id="AAXG02000006">
    <property type="protein sequence ID" value="EDN01339.1"/>
    <property type="molecule type" value="Genomic_DNA"/>
</dbReference>
<proteinExistence type="predicted"/>
<comment type="caution">
    <text evidence="2">The sequence shown here is derived from an EMBL/GenBank/DDBJ whole genome shotgun (WGS) entry which is preliminary data.</text>
</comment>
<gene>
    <name evidence="2" type="ORF">BACCAP_00907</name>
</gene>
<organism evidence="2 3">
    <name type="scientific">Pseudoflavonifractor capillosus ATCC 29799</name>
    <dbReference type="NCBI Taxonomy" id="411467"/>
    <lineage>
        <taxon>Bacteria</taxon>
        <taxon>Bacillati</taxon>
        <taxon>Bacillota</taxon>
        <taxon>Clostridia</taxon>
        <taxon>Eubacteriales</taxon>
        <taxon>Oscillospiraceae</taxon>
        <taxon>Pseudoflavonifractor</taxon>
    </lineage>
</organism>
<keyword evidence="1" id="KW-0812">Transmembrane</keyword>
<reference evidence="2 3" key="2">
    <citation type="submission" date="2007-06" db="EMBL/GenBank/DDBJ databases">
        <title>Draft genome sequence of Pseudoflavonifractor capillosus ATCC 29799.</title>
        <authorList>
            <person name="Sudarsanam P."/>
            <person name="Ley R."/>
            <person name="Guruge J."/>
            <person name="Turnbaugh P.J."/>
            <person name="Mahowald M."/>
            <person name="Liep D."/>
            <person name="Gordon J."/>
        </authorList>
    </citation>
    <scope>NUCLEOTIDE SEQUENCE [LARGE SCALE GENOMIC DNA]</scope>
    <source>
        <strain evidence="2 3">ATCC 29799</strain>
    </source>
</reference>
<keyword evidence="1" id="KW-1133">Transmembrane helix</keyword>
<feature type="transmembrane region" description="Helical" evidence="1">
    <location>
        <begin position="15"/>
        <end position="38"/>
    </location>
</feature>
<evidence type="ECO:0000256" key="1">
    <source>
        <dbReference type="SAM" id="Phobius"/>
    </source>
</evidence>
<dbReference type="AlphaFoldDB" id="A6NRS9"/>
<protein>
    <submittedName>
        <fullName evidence="2">Uncharacterized protein</fullName>
    </submittedName>
</protein>
<accession>A6NRS9</accession>
<keyword evidence="1" id="KW-0472">Membrane</keyword>
<name>A6NRS9_9FIRM</name>
<sequence length="49" mass="5924">MAFQPFFCLSYFPKLFSIFFYFILRTTGTILNSVIYFVELCDYIANFRD</sequence>
<reference evidence="2 3" key="1">
    <citation type="submission" date="2007-04" db="EMBL/GenBank/DDBJ databases">
        <authorList>
            <person name="Fulton L."/>
            <person name="Clifton S."/>
            <person name="Fulton B."/>
            <person name="Xu J."/>
            <person name="Minx P."/>
            <person name="Pepin K.H."/>
            <person name="Johnson M."/>
            <person name="Thiruvilangam P."/>
            <person name="Bhonagiri V."/>
            <person name="Nash W.E."/>
            <person name="Mardis E.R."/>
            <person name="Wilson R.K."/>
        </authorList>
    </citation>
    <scope>NUCLEOTIDE SEQUENCE [LARGE SCALE GENOMIC DNA]</scope>
    <source>
        <strain evidence="2 3">ATCC 29799</strain>
    </source>
</reference>
<keyword evidence="3" id="KW-1185">Reference proteome</keyword>
<dbReference type="Proteomes" id="UP000003639">
    <property type="component" value="Unassembled WGS sequence"/>
</dbReference>
<evidence type="ECO:0000313" key="2">
    <source>
        <dbReference type="EMBL" id="EDN01339.1"/>
    </source>
</evidence>